<dbReference type="InterPro" id="IPR000172">
    <property type="entry name" value="GMC_OxRdtase_N"/>
</dbReference>
<feature type="domain" description="Glucose-methanol-choline oxidoreductase N-terminal" evidence="4">
    <location>
        <begin position="255"/>
        <end position="269"/>
    </location>
</feature>
<evidence type="ECO:0000313" key="5">
    <source>
        <dbReference type="EMBL" id="KAK4499000.1"/>
    </source>
</evidence>
<dbReference type="InterPro" id="IPR036188">
    <property type="entry name" value="FAD/NAD-bd_sf"/>
</dbReference>
<evidence type="ECO:0000259" key="4">
    <source>
        <dbReference type="PROSITE" id="PS00624"/>
    </source>
</evidence>
<dbReference type="EMBL" id="JAXOVC010000007">
    <property type="protein sequence ID" value="KAK4499000.1"/>
    <property type="molecule type" value="Genomic_DNA"/>
</dbReference>
<protein>
    <recommendedName>
        <fullName evidence="3 4">Glucose-methanol-choline oxidoreductase N-terminal domain-containing protein</fullName>
    </recommendedName>
</protein>
<dbReference type="PROSITE" id="PS00624">
    <property type="entry name" value="GMC_OXRED_2"/>
    <property type="match status" value="1"/>
</dbReference>
<evidence type="ECO:0000256" key="1">
    <source>
        <dbReference type="ARBA" id="ARBA00010790"/>
    </source>
</evidence>
<evidence type="ECO:0000256" key="2">
    <source>
        <dbReference type="RuleBase" id="RU003968"/>
    </source>
</evidence>
<comment type="similarity">
    <text evidence="1 2">Belongs to the GMC oxidoreductase family.</text>
</comment>
<dbReference type="PIRSF" id="PIRSF000137">
    <property type="entry name" value="Alcohol_oxidase"/>
    <property type="match status" value="1"/>
</dbReference>
<evidence type="ECO:0000259" key="3">
    <source>
        <dbReference type="PROSITE" id="PS00623"/>
    </source>
</evidence>
<dbReference type="SUPFAM" id="SSF54373">
    <property type="entry name" value="FAD-linked reductases, C-terminal domain"/>
    <property type="match status" value="1"/>
</dbReference>
<dbReference type="Gene3D" id="3.50.50.60">
    <property type="entry name" value="FAD/NAD(P)-binding domain"/>
    <property type="match status" value="1"/>
</dbReference>
<name>A0ABR0ECK5_ZASCE</name>
<feature type="domain" description="Glucose-methanol-choline oxidoreductase N-terminal" evidence="3">
    <location>
        <begin position="77"/>
        <end position="100"/>
    </location>
</feature>
<dbReference type="PANTHER" id="PTHR11552:SF134">
    <property type="entry name" value="GLUCOSE-METHANOL-CHOLINE OXIDOREDUCTASE N-TERMINAL DOMAIN-CONTAINING PROTEIN"/>
    <property type="match status" value="1"/>
</dbReference>
<organism evidence="5 6">
    <name type="scientific">Zasmidium cellare</name>
    <name type="common">Wine cellar mold</name>
    <name type="synonym">Racodium cellare</name>
    <dbReference type="NCBI Taxonomy" id="395010"/>
    <lineage>
        <taxon>Eukaryota</taxon>
        <taxon>Fungi</taxon>
        <taxon>Dikarya</taxon>
        <taxon>Ascomycota</taxon>
        <taxon>Pezizomycotina</taxon>
        <taxon>Dothideomycetes</taxon>
        <taxon>Dothideomycetidae</taxon>
        <taxon>Mycosphaerellales</taxon>
        <taxon>Mycosphaerellaceae</taxon>
        <taxon>Zasmidium</taxon>
    </lineage>
</organism>
<dbReference type="PANTHER" id="PTHR11552">
    <property type="entry name" value="GLUCOSE-METHANOL-CHOLINE GMC OXIDOREDUCTASE"/>
    <property type="match status" value="1"/>
</dbReference>
<reference evidence="5 6" key="1">
    <citation type="journal article" date="2023" name="G3 (Bethesda)">
        <title>A chromosome-level genome assembly of Zasmidium syzygii isolated from banana leaves.</title>
        <authorList>
            <person name="van Westerhoven A.C."/>
            <person name="Mehrabi R."/>
            <person name="Talebi R."/>
            <person name="Steentjes M.B.F."/>
            <person name="Corcolon B."/>
            <person name="Chong P.A."/>
            <person name="Kema G.H.J."/>
            <person name="Seidl M.F."/>
        </authorList>
    </citation>
    <scope>NUCLEOTIDE SEQUENCE [LARGE SCALE GENOMIC DNA]</scope>
    <source>
        <strain evidence="5 6">P124</strain>
    </source>
</reference>
<comment type="caution">
    <text evidence="5">The sequence shown here is derived from an EMBL/GenBank/DDBJ whole genome shotgun (WGS) entry which is preliminary data.</text>
</comment>
<accession>A0ABR0ECK5</accession>
<keyword evidence="2" id="KW-0274">FAD</keyword>
<dbReference type="Pfam" id="PF00732">
    <property type="entry name" value="GMC_oxred_N"/>
    <property type="match status" value="1"/>
</dbReference>
<sequence length="562" mass="60936">MSPGPAGALLASRLARSSSAPSVLLLEAGGANDNASLEQRMISKRLETALTYPDLNWGYKTVPQSQLANRVIDYSRGKGLGGSSLINYAFWTVPPSADYDRWASVVGDNTFSWKKMQQRLKKLERYHSDVEGPIKQYFSPSKQNHGTNGPLDIEVPRVIEPEVVSFFADFEKAGTPINRDLNSGNPIGVGIMASSSYRALRTTAQSAFLEHLPGNLIVKVDSPVDRIVLEDKVAVGVEVDGTIYRASKEVIICAGAIDTPKLLMLSGIGNEDELNRHSIAVNQHLPGMGRNLQDHVWVLWGYQRKASAPPTQSYDACHNNEAAADARRQLEEHGAGPFAVNGQGYVLGFLKDEATLKSNDFRALPSAVQAHLNEPTVPTYETAWGLMHPMPGMDPAKSYLAMGVLLQNTQSVGTVRLASSNPKDTPICDPALLTHPFDRTAFINAIKAAATVPGSPVVSGDVDFPLNAPTFDSDEEVWSFIQQNAGATWHMSCTVKMGKADDESACVDTDFRLRGIKNLRVADMSVTPFLPSAHPVSTAYLVGETAAERLVAEYDLDTQSKA</sequence>
<gene>
    <name evidence="5" type="ORF">PRZ48_009512</name>
</gene>
<dbReference type="SUPFAM" id="SSF51905">
    <property type="entry name" value="FAD/NAD(P)-binding domain"/>
    <property type="match status" value="1"/>
</dbReference>
<dbReference type="InterPro" id="IPR007867">
    <property type="entry name" value="GMC_OxRtase_C"/>
</dbReference>
<dbReference type="PROSITE" id="PS00623">
    <property type="entry name" value="GMC_OXRED_1"/>
    <property type="match status" value="1"/>
</dbReference>
<keyword evidence="6" id="KW-1185">Reference proteome</keyword>
<dbReference type="InterPro" id="IPR012132">
    <property type="entry name" value="GMC_OxRdtase"/>
</dbReference>
<keyword evidence="2" id="KW-0285">Flavoprotein</keyword>
<dbReference type="Gene3D" id="3.30.560.10">
    <property type="entry name" value="Glucose Oxidase, domain 3"/>
    <property type="match status" value="1"/>
</dbReference>
<evidence type="ECO:0000313" key="6">
    <source>
        <dbReference type="Proteomes" id="UP001305779"/>
    </source>
</evidence>
<dbReference type="Pfam" id="PF05199">
    <property type="entry name" value="GMC_oxred_C"/>
    <property type="match status" value="1"/>
</dbReference>
<proteinExistence type="inferred from homology"/>
<dbReference type="Proteomes" id="UP001305779">
    <property type="component" value="Unassembled WGS sequence"/>
</dbReference>